<keyword evidence="1" id="KW-1245">Viral tail assembly</keyword>
<accession>A0A8S5M673</accession>
<dbReference type="InterPro" id="IPR023346">
    <property type="entry name" value="Lysozyme-like_dom_sf"/>
</dbReference>
<dbReference type="GO" id="GO:0098003">
    <property type="term" value="P:viral tail assembly"/>
    <property type="evidence" value="ECO:0007669"/>
    <property type="project" value="UniProtKB-KW"/>
</dbReference>
<evidence type="ECO:0000256" key="2">
    <source>
        <dbReference type="SAM" id="Coils"/>
    </source>
</evidence>
<feature type="coiled-coil region" evidence="2">
    <location>
        <begin position="134"/>
        <end position="203"/>
    </location>
</feature>
<proteinExistence type="predicted"/>
<keyword evidence="1" id="KW-1188">Viral release from host cell</keyword>
<reference evidence="4" key="1">
    <citation type="journal article" date="2021" name="Proc. Natl. Acad. Sci. U.S.A.">
        <title>A Catalog of Tens of Thousands of Viruses from Human Metagenomes Reveals Hidden Associations with Chronic Diseases.</title>
        <authorList>
            <person name="Tisza M.J."/>
            <person name="Buck C.B."/>
        </authorList>
    </citation>
    <scope>NUCLEOTIDE SEQUENCE</scope>
    <source>
        <strain evidence="4">CtDwe1</strain>
    </source>
</reference>
<sequence>MSAFRNAITATTNAWKAQEIALKNSGDYTQAAKVKLDGLTQAMELQRAKIEELRTRQSGLDQSNKEQADQWLKLEKQISQANRQLASYESQAERAKNYYAYQSSGLADLQHSYKLTARSNEIFVEQLKAEGKNVKAQRAELDGMKTSLTSLKEQYNAQKQVVAQVAENSGKASNAYKEQKNKLDELRLEITQTDGKIKVLSKDLDKNHPAFLSGVREKLEKSNEAAEKSHSLFSKIFSANVAANLFTSALGKVHESFSLLTESVKEYDDKQQTMVATWDTLTGSAGKGQNMVNIGNKLAAAYGQNIEVVDELNQQFYHVFDNAPRTEKLTKSVLTLGDTLNMTDENVKRLGLNFTHMLSSGRMQLGDFNMITDQLPMYGEKLLEYERKVQNNSKLTMETLRDQMSAGKISAKDAETVMNELGDKYQKASENLMKTGPGMVRAVKTQAPALLEAFYKPIREMKNPLLGQVSKWVMADETKKEFSKLGDTLTSQVTSVTKALSKNSNFDFGKMMNSGLEKLNSLIIKLGQNAVKHKGDLKEMFNTFKSFSGTSFKVFVQTLKDLEPILKIIGGFAAKHPKAFAQTAAALLLINKATTILLPSVKLLQSTFKAVKFPITAIQKTRDGLKELPDKYNRVSDSIDAYGNKLKKVPTKVKTKVSAPVSAAKEKISGYNRKLKQVPKTVKTKAVASTTSAKGKISSFNATVKRVPRKIKVKASAETASAKISIRNLGMTAKAAAVTSKSAFTAIKLSAVTSIKAIGLAARANPLGALITGIELATAAFSFLYQHSKKFRSFCNGVAKNAKKAWSSIKKGAAEGWQDLKKKASDGADNVKRGWDRLSSDTARSAQQMFNKHKSTFQAGYKVIEDRTTTWHDLVSGRWDRLGEDTERTAQDMFKFNRKIFSDMYNKLNDMTGGRLGDMLKIWQDIFGKIQDAVGNAVGSVHRHFVDLVNGVLKPFKTMIDDVKGGINWVLDKVGGSKIGGDFSISMPSYANGTNDTHPGGFAKVNDGLTAHYREMFMTKDGQVGMFPAKRNLILPLPKGTSVLDGERSYQLSRMFGMIPHYADGVGNAFSSLLSKVGDATDDVLGMVDKIMSKPVEFMESVFQKFVHVSTPVKFAAELVKDVPVYIAKQMGNWIKKQFETLANPGGAGVERWRPYIIKAFKTLGVEATATKVSKLLKQIQTESGGNPTVPQKVWDINMANGNPAQGLLQFIPSTFNHWAIPGHKQILNGYDQILAAINALEHGGEGGWGNVGQGHGWANGGLISNHGVYEIAEKNMPEYVIPTDISRRSRAYQLLGEIVTRFRNDDPTLSHNAQYVGGNDRQSDALSHKLDELLSKFDILLRLSGDQVDAIKAQGSLDMQQLYKKEAKDARMRQLGF</sequence>
<dbReference type="InterPro" id="IPR013491">
    <property type="entry name" value="Tape_meas_N"/>
</dbReference>
<evidence type="ECO:0000313" key="4">
    <source>
        <dbReference type="EMBL" id="DAD77523.1"/>
    </source>
</evidence>
<evidence type="ECO:0000256" key="1">
    <source>
        <dbReference type="ARBA" id="ARBA00022465"/>
    </source>
</evidence>
<feature type="coiled-coil region" evidence="2">
    <location>
        <begin position="36"/>
        <end position="98"/>
    </location>
</feature>
<keyword evidence="2" id="KW-0175">Coiled coil</keyword>
<dbReference type="Gene3D" id="1.10.530.10">
    <property type="match status" value="1"/>
</dbReference>
<dbReference type="Pfam" id="PF20155">
    <property type="entry name" value="TMP_3"/>
    <property type="match status" value="1"/>
</dbReference>
<evidence type="ECO:0000259" key="3">
    <source>
        <dbReference type="Pfam" id="PF20155"/>
    </source>
</evidence>
<feature type="domain" description="Tape measure protein N-terminal" evidence="3">
    <location>
        <begin position="266"/>
        <end position="454"/>
    </location>
</feature>
<dbReference type="EMBL" id="BK014827">
    <property type="protein sequence ID" value="DAD77523.1"/>
    <property type="molecule type" value="Genomic_DNA"/>
</dbReference>
<dbReference type="SUPFAM" id="SSF53955">
    <property type="entry name" value="Lysozyme-like"/>
    <property type="match status" value="1"/>
</dbReference>
<dbReference type="CDD" id="cd13402">
    <property type="entry name" value="LT_TF-like"/>
    <property type="match status" value="1"/>
</dbReference>
<name>A0A8S5M673_9CAUD</name>
<organism evidence="4">
    <name type="scientific">Siphoviridae sp. ctDwe1</name>
    <dbReference type="NCBI Taxonomy" id="2826200"/>
    <lineage>
        <taxon>Viruses</taxon>
        <taxon>Duplodnaviria</taxon>
        <taxon>Heunggongvirae</taxon>
        <taxon>Uroviricota</taxon>
        <taxon>Caudoviricetes</taxon>
    </lineage>
</organism>
<protein>
    <recommendedName>
        <fullName evidence="3">Tape measure protein N-terminal domain-containing protein</fullName>
    </recommendedName>
</protein>